<gene>
    <name evidence="2" type="ORF">N790_14050</name>
</gene>
<dbReference type="PATRIC" id="fig|1384054.3.peg.547"/>
<comment type="caution">
    <text evidence="2">The sequence shown here is derived from an EMBL/GenBank/DDBJ whole genome shotgun (WGS) entry which is preliminary data.</text>
</comment>
<accession>A0A091C564</accession>
<evidence type="ECO:0000313" key="3">
    <source>
        <dbReference type="Proteomes" id="UP000029392"/>
    </source>
</evidence>
<evidence type="ECO:0000259" key="1">
    <source>
        <dbReference type="SMART" id="SM00867"/>
    </source>
</evidence>
<organism evidence="2 3">
    <name type="scientific">Arenimonas malthae CC-JY-1</name>
    <dbReference type="NCBI Taxonomy" id="1384054"/>
    <lineage>
        <taxon>Bacteria</taxon>
        <taxon>Pseudomonadati</taxon>
        <taxon>Pseudomonadota</taxon>
        <taxon>Gammaproteobacteria</taxon>
        <taxon>Lysobacterales</taxon>
        <taxon>Lysobacteraceae</taxon>
        <taxon>Arenimonas</taxon>
    </lineage>
</organism>
<dbReference type="SUPFAM" id="SSF101874">
    <property type="entry name" value="YceI-like"/>
    <property type="match status" value="1"/>
</dbReference>
<evidence type="ECO:0000313" key="2">
    <source>
        <dbReference type="EMBL" id="KFN51795.1"/>
    </source>
</evidence>
<dbReference type="InterPro" id="IPR007372">
    <property type="entry name" value="Lipid/polyisoprenoid-bd_YceI"/>
</dbReference>
<dbReference type="PANTHER" id="PTHR34406">
    <property type="entry name" value="PROTEIN YCEI"/>
    <property type="match status" value="1"/>
</dbReference>
<dbReference type="Proteomes" id="UP000029392">
    <property type="component" value="Unassembled WGS sequence"/>
</dbReference>
<dbReference type="EMBL" id="AVCH01000036">
    <property type="protein sequence ID" value="KFN51795.1"/>
    <property type="molecule type" value="Genomic_DNA"/>
</dbReference>
<protein>
    <recommendedName>
        <fullName evidence="1">Lipid/polyisoprenoid-binding YceI-like domain-containing protein</fullName>
    </recommendedName>
</protein>
<reference evidence="2 3" key="1">
    <citation type="submission" date="2013-09" db="EMBL/GenBank/DDBJ databases">
        <title>Genome sequencing of Arenimonas malthae.</title>
        <authorList>
            <person name="Chen F."/>
            <person name="Wang G."/>
        </authorList>
    </citation>
    <scope>NUCLEOTIDE SEQUENCE [LARGE SCALE GENOMIC DNA]</scope>
    <source>
        <strain evidence="2 3">CC-JY-1</strain>
    </source>
</reference>
<dbReference type="Pfam" id="PF04264">
    <property type="entry name" value="YceI"/>
    <property type="match status" value="1"/>
</dbReference>
<keyword evidence="3" id="KW-1185">Reference proteome</keyword>
<dbReference type="SMART" id="SM00867">
    <property type="entry name" value="YceI"/>
    <property type="match status" value="1"/>
</dbReference>
<name>A0A091C564_9GAMM</name>
<proteinExistence type="predicted"/>
<dbReference type="STRING" id="1384054.N790_14050"/>
<feature type="domain" description="Lipid/polyisoprenoid-binding YceI-like" evidence="1">
    <location>
        <begin position="18"/>
        <end position="178"/>
    </location>
</feature>
<dbReference type="InterPro" id="IPR036761">
    <property type="entry name" value="TTHA0802/YceI-like_sf"/>
</dbReference>
<dbReference type="Gene3D" id="2.40.128.110">
    <property type="entry name" value="Lipid/polyisoprenoid-binding, YceI-like"/>
    <property type="match status" value="1"/>
</dbReference>
<sequence length="183" mass="20432">MLAAGWLAAPPAAADTPVPEIDPLASRAAITVDLRVGGRVQGRFQDFDGRLERHPDGRLQVHVRLDATRLVLEGPGWMDRSMRSEKFLDVARHPAIRFRSEPFPPELSREGGWMAGELELRGVARPVRFQMDPSGCEAPGYDCDIHVSGVVSRREFGMVAYRVWLQDGVGFDFRVRLRQSGQP</sequence>
<dbReference type="PANTHER" id="PTHR34406:SF1">
    <property type="entry name" value="PROTEIN YCEI"/>
    <property type="match status" value="1"/>
</dbReference>
<dbReference type="AlphaFoldDB" id="A0A091C564"/>
<dbReference type="eggNOG" id="COG2353">
    <property type="taxonomic scope" value="Bacteria"/>
</dbReference>